<evidence type="ECO:0000256" key="2">
    <source>
        <dbReference type="ARBA" id="ARBA00010617"/>
    </source>
</evidence>
<dbReference type="PRINTS" id="PR00385">
    <property type="entry name" value="P450"/>
</dbReference>
<name>A0A4Z1NXH2_9PEZI</name>
<dbReference type="InterPro" id="IPR036396">
    <property type="entry name" value="Cyt_P450_sf"/>
</dbReference>
<evidence type="ECO:0000313" key="9">
    <source>
        <dbReference type="Proteomes" id="UP000298493"/>
    </source>
</evidence>
<dbReference type="InterPro" id="IPR002401">
    <property type="entry name" value="Cyt_P450_E_grp-I"/>
</dbReference>
<dbReference type="Pfam" id="PF00067">
    <property type="entry name" value="p450"/>
    <property type="match status" value="1"/>
</dbReference>
<dbReference type="PRINTS" id="PR00463">
    <property type="entry name" value="EP450I"/>
</dbReference>
<dbReference type="GO" id="GO:0004497">
    <property type="term" value="F:monooxygenase activity"/>
    <property type="evidence" value="ECO:0007669"/>
    <property type="project" value="UniProtKB-KW"/>
</dbReference>
<comment type="caution">
    <text evidence="8">The sequence shown here is derived from an EMBL/GenBank/DDBJ whole genome shotgun (WGS) entry which is preliminary data.</text>
</comment>
<keyword evidence="7" id="KW-0503">Monooxygenase</keyword>
<keyword evidence="5 6" id="KW-0408">Iron</keyword>
<comment type="cofactor">
    <cofactor evidence="1 6">
        <name>heme</name>
        <dbReference type="ChEBI" id="CHEBI:30413"/>
    </cofactor>
</comment>
<dbReference type="EMBL" id="SNSC02000019">
    <property type="protein sequence ID" value="TID16124.1"/>
    <property type="molecule type" value="Genomic_DNA"/>
</dbReference>
<accession>A0A4Z1NXH2</accession>
<keyword evidence="9" id="KW-1185">Reference proteome</keyword>
<dbReference type="InterPro" id="IPR001128">
    <property type="entry name" value="Cyt_P450"/>
</dbReference>
<dbReference type="AlphaFoldDB" id="A0A4Z1NXH2"/>
<keyword evidence="7" id="KW-0560">Oxidoreductase</keyword>
<evidence type="ECO:0000256" key="6">
    <source>
        <dbReference type="PIRSR" id="PIRSR602401-1"/>
    </source>
</evidence>
<protein>
    <submittedName>
        <fullName evidence="8">Isotrichodermin C-15 hydroxylase</fullName>
    </submittedName>
</protein>
<dbReference type="SUPFAM" id="SSF48264">
    <property type="entry name" value="Cytochrome P450"/>
    <property type="match status" value="1"/>
</dbReference>
<reference evidence="8 9" key="1">
    <citation type="submission" date="2019-04" db="EMBL/GenBank/DDBJ databases">
        <title>High contiguity whole genome sequence and gene annotation resource for two Venturia nashicola isolates.</title>
        <authorList>
            <person name="Prokchorchik M."/>
            <person name="Won K."/>
            <person name="Lee Y."/>
            <person name="Choi E.D."/>
            <person name="Segonzac C."/>
            <person name="Sohn K.H."/>
        </authorList>
    </citation>
    <scope>NUCLEOTIDE SEQUENCE [LARGE SCALE GENOMIC DNA]</scope>
    <source>
        <strain evidence="8 9">PRI2</strain>
    </source>
</reference>
<keyword evidence="3 6" id="KW-0349">Heme</keyword>
<feature type="binding site" description="axial binding residue" evidence="6">
    <location>
        <position position="441"/>
    </location>
    <ligand>
        <name>heme</name>
        <dbReference type="ChEBI" id="CHEBI:30413"/>
    </ligand>
    <ligandPart>
        <name>Fe</name>
        <dbReference type="ChEBI" id="CHEBI:18248"/>
    </ligandPart>
</feature>
<evidence type="ECO:0000256" key="1">
    <source>
        <dbReference type="ARBA" id="ARBA00001971"/>
    </source>
</evidence>
<dbReference type="PROSITE" id="PS00086">
    <property type="entry name" value="CYTOCHROME_P450"/>
    <property type="match status" value="1"/>
</dbReference>
<dbReference type="PANTHER" id="PTHR24305">
    <property type="entry name" value="CYTOCHROME P450"/>
    <property type="match status" value="1"/>
</dbReference>
<keyword evidence="4 6" id="KW-0479">Metal-binding</keyword>
<comment type="similarity">
    <text evidence="2 7">Belongs to the cytochrome P450 family.</text>
</comment>
<gene>
    <name evidence="8" type="ORF">E6O75_ATG09182</name>
</gene>
<dbReference type="Gene3D" id="1.10.630.10">
    <property type="entry name" value="Cytochrome P450"/>
    <property type="match status" value="1"/>
</dbReference>
<organism evidence="8 9">
    <name type="scientific">Venturia nashicola</name>
    <dbReference type="NCBI Taxonomy" id="86259"/>
    <lineage>
        <taxon>Eukaryota</taxon>
        <taxon>Fungi</taxon>
        <taxon>Dikarya</taxon>
        <taxon>Ascomycota</taxon>
        <taxon>Pezizomycotina</taxon>
        <taxon>Dothideomycetes</taxon>
        <taxon>Pleosporomycetidae</taxon>
        <taxon>Venturiales</taxon>
        <taxon>Venturiaceae</taxon>
        <taxon>Venturia</taxon>
    </lineage>
</organism>
<proteinExistence type="inferred from homology"/>
<dbReference type="GO" id="GO:0020037">
    <property type="term" value="F:heme binding"/>
    <property type="evidence" value="ECO:0007669"/>
    <property type="project" value="InterPro"/>
</dbReference>
<evidence type="ECO:0000256" key="3">
    <source>
        <dbReference type="ARBA" id="ARBA00022617"/>
    </source>
</evidence>
<evidence type="ECO:0000256" key="5">
    <source>
        <dbReference type="ARBA" id="ARBA00023004"/>
    </source>
</evidence>
<dbReference type="GO" id="GO:0005506">
    <property type="term" value="F:iron ion binding"/>
    <property type="evidence" value="ECO:0007669"/>
    <property type="project" value="InterPro"/>
</dbReference>
<evidence type="ECO:0000313" key="8">
    <source>
        <dbReference type="EMBL" id="TID16124.1"/>
    </source>
</evidence>
<dbReference type="GO" id="GO:0016705">
    <property type="term" value="F:oxidoreductase activity, acting on paired donors, with incorporation or reduction of molecular oxygen"/>
    <property type="evidence" value="ECO:0007669"/>
    <property type="project" value="InterPro"/>
</dbReference>
<sequence>MAAVFLLAVASAFSLVIYSFYTVIYRLYFHPLAKFPGPRLNAITPLPSIRSLLRGRLPLDEKVWHDEYGSVVRVGPTVLSFNSPQAWQDIYGFRVGSHNMHKDPIHVGAVDPIPGSSTLTMADDANHARQRRALAYSFSKKALGEQEHIVGSYVDVFTEKLGRKADAGEAFNLVDWFNYTTFDIIGDLAFGEPFGCLQDEKFHDWITLIFESIKVGVLEQGTRRLAEAGGLLQTFLVDCIPAANKAMRRAHLTKSKEKVMRRLNAEKDSSHRDFIWYILQQREKHDLKDDEIVLNGALFIAAGSETTSNLLCGVISKLIWNPSKYQKLVYELRTNIKREEDLTNKNIQKLPYFNACLEEGLRTQPPVPAGLLRTVPIGGATIDGSFVPAGTSVAVNSWAASHNPKSFKNCDEFIPERWIDAAFDGDEKRAMQPFSLGPRGCIGRHLSYMEMRLILGRLLWRFDLESVDGAWKWDPSGEMRFMRAFNTWEKPELNVRLVRVEREKA</sequence>
<evidence type="ECO:0000256" key="4">
    <source>
        <dbReference type="ARBA" id="ARBA00022723"/>
    </source>
</evidence>
<dbReference type="CDD" id="cd11058">
    <property type="entry name" value="CYP60B-like"/>
    <property type="match status" value="1"/>
</dbReference>
<dbReference type="InterPro" id="IPR050121">
    <property type="entry name" value="Cytochrome_P450_monoxygenase"/>
</dbReference>
<dbReference type="InterPro" id="IPR017972">
    <property type="entry name" value="Cyt_P450_CS"/>
</dbReference>
<evidence type="ECO:0000256" key="7">
    <source>
        <dbReference type="RuleBase" id="RU000461"/>
    </source>
</evidence>
<dbReference type="OrthoDB" id="1470350at2759"/>
<dbReference type="Proteomes" id="UP000298493">
    <property type="component" value="Unassembled WGS sequence"/>
</dbReference>
<dbReference type="PANTHER" id="PTHR24305:SF210">
    <property type="entry name" value="CYTOCHROME P450 MONOOXYGENASE ASQL-RELATED"/>
    <property type="match status" value="1"/>
</dbReference>
<dbReference type="STRING" id="86259.A0A4Z1NXH2"/>